<accession>A0A9D2MJB3</accession>
<dbReference type="Proteomes" id="UP000823877">
    <property type="component" value="Unassembled WGS sequence"/>
</dbReference>
<reference evidence="1" key="1">
    <citation type="journal article" date="2021" name="PeerJ">
        <title>Extensive microbial diversity within the chicken gut microbiome revealed by metagenomics and culture.</title>
        <authorList>
            <person name="Gilroy R."/>
            <person name="Ravi A."/>
            <person name="Getino M."/>
            <person name="Pursley I."/>
            <person name="Horton D.L."/>
            <person name="Alikhan N.F."/>
            <person name="Baker D."/>
            <person name="Gharbi K."/>
            <person name="Hall N."/>
            <person name="Watson M."/>
            <person name="Adriaenssens E.M."/>
            <person name="Foster-Nyarko E."/>
            <person name="Jarju S."/>
            <person name="Secka A."/>
            <person name="Antonio M."/>
            <person name="Oren A."/>
            <person name="Chaudhuri R.R."/>
            <person name="La Ragione R."/>
            <person name="Hildebrand F."/>
            <person name="Pallen M.J."/>
        </authorList>
    </citation>
    <scope>NUCLEOTIDE SEQUENCE</scope>
    <source>
        <strain evidence="1">CHK188-16595</strain>
    </source>
</reference>
<sequence length="102" mass="11424">MKVYQKLVRDRIPEICTKNGQKANTSVLDEVSYQQALRKKLVEEVNEYLESGETEELADIAEVIDALAKSAGSSFQTVLSIKEAKAAKNGKFEKRLFLDSVE</sequence>
<organism evidence="1 2">
    <name type="scientific">Candidatus Eubacterium faecale</name>
    <dbReference type="NCBI Taxonomy" id="2838568"/>
    <lineage>
        <taxon>Bacteria</taxon>
        <taxon>Bacillati</taxon>
        <taxon>Bacillota</taxon>
        <taxon>Clostridia</taxon>
        <taxon>Eubacteriales</taxon>
        <taxon>Eubacteriaceae</taxon>
        <taxon>Eubacterium</taxon>
    </lineage>
</organism>
<evidence type="ECO:0000313" key="1">
    <source>
        <dbReference type="EMBL" id="HJB75128.1"/>
    </source>
</evidence>
<gene>
    <name evidence="1" type="ORF">IAA37_05565</name>
</gene>
<dbReference type="EMBL" id="DWXN01000010">
    <property type="protein sequence ID" value="HJB75128.1"/>
    <property type="molecule type" value="Genomic_DNA"/>
</dbReference>
<comment type="caution">
    <text evidence="1">The sequence shown here is derived from an EMBL/GenBank/DDBJ whole genome shotgun (WGS) entry which is preliminary data.</text>
</comment>
<proteinExistence type="predicted"/>
<protein>
    <submittedName>
        <fullName evidence="1">Nucleoside triphosphate pyrophosphohydrolase</fullName>
    </submittedName>
</protein>
<dbReference type="SUPFAM" id="SSF101386">
    <property type="entry name" value="all-alpha NTP pyrophosphatases"/>
    <property type="match status" value="1"/>
</dbReference>
<dbReference type="CDD" id="cd11532">
    <property type="entry name" value="NTP-PPase_COG4997"/>
    <property type="match status" value="1"/>
</dbReference>
<dbReference type="InterPro" id="IPR038735">
    <property type="entry name" value="MSMEG_1276-like_NTP-PPase_dom"/>
</dbReference>
<name>A0A9D2MJB3_9FIRM</name>
<reference evidence="1" key="2">
    <citation type="submission" date="2021-04" db="EMBL/GenBank/DDBJ databases">
        <authorList>
            <person name="Gilroy R."/>
        </authorList>
    </citation>
    <scope>NUCLEOTIDE SEQUENCE</scope>
    <source>
        <strain evidence="1">CHK188-16595</strain>
    </source>
</reference>
<dbReference type="AlphaFoldDB" id="A0A9D2MJB3"/>
<evidence type="ECO:0000313" key="2">
    <source>
        <dbReference type="Proteomes" id="UP000823877"/>
    </source>
</evidence>